<evidence type="ECO:0000256" key="11">
    <source>
        <dbReference type="PROSITE-ProRule" id="PRU01360"/>
    </source>
</evidence>
<organism evidence="16 17">
    <name type="scientific">Nitrospirillum iridis</name>
    <dbReference type="NCBI Taxonomy" id="765888"/>
    <lineage>
        <taxon>Bacteria</taxon>
        <taxon>Pseudomonadati</taxon>
        <taxon>Pseudomonadota</taxon>
        <taxon>Alphaproteobacteria</taxon>
        <taxon>Rhodospirillales</taxon>
        <taxon>Azospirillaceae</taxon>
        <taxon>Nitrospirillum</taxon>
    </lineage>
</organism>
<evidence type="ECO:0000256" key="7">
    <source>
        <dbReference type="ARBA" id="ARBA00023065"/>
    </source>
</evidence>
<evidence type="ECO:0000313" key="16">
    <source>
        <dbReference type="EMBL" id="MBB6253279.1"/>
    </source>
</evidence>
<sequence>MRKLTRLATSGVAIALACSNLDAVAQSAGVPSTATPANGPTTQLDEIVVTAERREQSLQNAPIAVSALAGTALRDSGVADVSDLTRSVPSVVIAPAVGGVPQIYLRGVGTFASNAYAEQSVAFNLDGVYISRPAGANGVFYDVQRVEVLKGPQGTLYGRNASGGALNVLPETPQLDKLSAAATLEIGNYDLRKGDAYVNVPLSDKAALRASGMVIDRKGYLSDGYNDDKGQAGRLQLLLEPTEDWRVRLSGDYYHRGGKGSAFVQYPFVDSDNPWIGPADSRSVAAYYAGLPAVSAYNPLISNAKTDGFVDNQFWGTHAEITHDFSFATLTIIPAYRQVEEDYLTYAPGSTRVTSDGKQKSIEARLSSRESSPLTWLAGVYYFTEDVAANQDYNSWVTESIVDSKLTDETMAAFGQLTYAVTDRLRLTGGGRFTHEEKSQDSQFGTSVFSPLKPDLVSRADDRIWNAATWKVGVDYDLAPQSLLYANIGTGFKAGGFYASVGPDTYNPEHLTAYSVGMKNRFLDNTVQINVEAFDYEYRDQQINYLAPTVTGSSSNPYAPIFVTQNVGRSRIRGFEVEGRWKATAQDLLTATVQYTDSRYTSFTYSYFSTFGAPPSVGCAYTNASAGASPAPVAPSAIYSVNCSGKPATNAPRWTANLGYEHEFAFADGSGLTAAADVYLSASYDTSYDYLSKQVQGGYHMSNARLTYNAADDRWSVTAYINNIENQAVVASSLQPNQAFGNGLNYANIRAPRTYGLRATVKY</sequence>
<dbReference type="InterPro" id="IPR036942">
    <property type="entry name" value="Beta-barrel_TonB_sf"/>
</dbReference>
<dbReference type="RefSeq" id="WP_184803570.1">
    <property type="nucleotide sequence ID" value="NZ_JACIIZ010000011.1"/>
</dbReference>
<accession>A0A7X0B019</accession>
<keyword evidence="9 11" id="KW-0472">Membrane</keyword>
<evidence type="ECO:0000256" key="1">
    <source>
        <dbReference type="ARBA" id="ARBA00004571"/>
    </source>
</evidence>
<keyword evidence="13" id="KW-0732">Signal</keyword>
<reference evidence="16 17" key="1">
    <citation type="submission" date="2020-08" db="EMBL/GenBank/DDBJ databases">
        <title>Genomic Encyclopedia of Type Strains, Phase IV (KMG-IV): sequencing the most valuable type-strain genomes for metagenomic binning, comparative biology and taxonomic classification.</title>
        <authorList>
            <person name="Goeker M."/>
        </authorList>
    </citation>
    <scope>NUCLEOTIDE SEQUENCE [LARGE SCALE GENOMIC DNA]</scope>
    <source>
        <strain evidence="16 17">DSM 22198</strain>
    </source>
</reference>
<dbReference type="SUPFAM" id="SSF56935">
    <property type="entry name" value="Porins"/>
    <property type="match status" value="1"/>
</dbReference>
<evidence type="ECO:0000313" key="17">
    <source>
        <dbReference type="Proteomes" id="UP000539175"/>
    </source>
</evidence>
<dbReference type="Pfam" id="PF00593">
    <property type="entry name" value="TonB_dep_Rec_b-barrel"/>
    <property type="match status" value="1"/>
</dbReference>
<feature type="domain" description="TonB-dependent receptor plug" evidence="15">
    <location>
        <begin position="58"/>
        <end position="165"/>
    </location>
</feature>
<keyword evidence="3 11" id="KW-1134">Transmembrane beta strand</keyword>
<evidence type="ECO:0000259" key="14">
    <source>
        <dbReference type="Pfam" id="PF00593"/>
    </source>
</evidence>
<name>A0A7X0B019_9PROT</name>
<dbReference type="InterPro" id="IPR000531">
    <property type="entry name" value="Beta-barrel_TonB"/>
</dbReference>
<evidence type="ECO:0000256" key="5">
    <source>
        <dbReference type="ARBA" id="ARBA00022692"/>
    </source>
</evidence>
<gene>
    <name evidence="16" type="ORF">FHS74_003848</name>
</gene>
<feature type="signal peptide" evidence="13">
    <location>
        <begin position="1"/>
        <end position="25"/>
    </location>
</feature>
<evidence type="ECO:0000256" key="9">
    <source>
        <dbReference type="ARBA" id="ARBA00023136"/>
    </source>
</evidence>
<evidence type="ECO:0000256" key="2">
    <source>
        <dbReference type="ARBA" id="ARBA00022448"/>
    </source>
</evidence>
<comment type="caution">
    <text evidence="16">The sequence shown here is derived from an EMBL/GenBank/DDBJ whole genome shotgun (WGS) entry which is preliminary data.</text>
</comment>
<keyword evidence="2 11" id="KW-0813">Transport</keyword>
<keyword evidence="10 11" id="KW-0998">Cell outer membrane</keyword>
<evidence type="ECO:0000256" key="6">
    <source>
        <dbReference type="ARBA" id="ARBA00023004"/>
    </source>
</evidence>
<dbReference type="AlphaFoldDB" id="A0A7X0B019"/>
<dbReference type="PROSITE" id="PS52016">
    <property type="entry name" value="TONB_DEPENDENT_REC_3"/>
    <property type="match status" value="1"/>
</dbReference>
<evidence type="ECO:0000256" key="3">
    <source>
        <dbReference type="ARBA" id="ARBA00022452"/>
    </source>
</evidence>
<evidence type="ECO:0000256" key="10">
    <source>
        <dbReference type="ARBA" id="ARBA00023237"/>
    </source>
</evidence>
<keyword evidence="17" id="KW-1185">Reference proteome</keyword>
<keyword evidence="4" id="KW-0410">Iron transport</keyword>
<keyword evidence="5 11" id="KW-0812">Transmembrane</keyword>
<dbReference type="InterPro" id="IPR039426">
    <property type="entry name" value="TonB-dep_rcpt-like"/>
</dbReference>
<evidence type="ECO:0000256" key="12">
    <source>
        <dbReference type="RuleBase" id="RU003357"/>
    </source>
</evidence>
<keyword evidence="6" id="KW-0408">Iron</keyword>
<dbReference type="PANTHER" id="PTHR32552">
    <property type="entry name" value="FERRICHROME IRON RECEPTOR-RELATED"/>
    <property type="match status" value="1"/>
</dbReference>
<dbReference type="PROSITE" id="PS51257">
    <property type="entry name" value="PROKAR_LIPOPROTEIN"/>
    <property type="match status" value="1"/>
</dbReference>
<keyword evidence="16" id="KW-0675">Receptor</keyword>
<comment type="similarity">
    <text evidence="11 12">Belongs to the TonB-dependent receptor family.</text>
</comment>
<dbReference type="PANTHER" id="PTHR32552:SF81">
    <property type="entry name" value="TONB-DEPENDENT OUTER MEMBRANE RECEPTOR"/>
    <property type="match status" value="1"/>
</dbReference>
<evidence type="ECO:0000259" key="15">
    <source>
        <dbReference type="Pfam" id="PF07715"/>
    </source>
</evidence>
<evidence type="ECO:0000256" key="8">
    <source>
        <dbReference type="ARBA" id="ARBA00023077"/>
    </source>
</evidence>
<dbReference type="Proteomes" id="UP000539175">
    <property type="component" value="Unassembled WGS sequence"/>
</dbReference>
<dbReference type="Pfam" id="PF07715">
    <property type="entry name" value="Plug"/>
    <property type="match status" value="1"/>
</dbReference>
<proteinExistence type="inferred from homology"/>
<dbReference type="Gene3D" id="2.40.170.20">
    <property type="entry name" value="TonB-dependent receptor, beta-barrel domain"/>
    <property type="match status" value="1"/>
</dbReference>
<feature type="domain" description="TonB-dependent receptor-like beta-barrel" evidence="14">
    <location>
        <begin position="275"/>
        <end position="724"/>
    </location>
</feature>
<dbReference type="GO" id="GO:0006826">
    <property type="term" value="P:iron ion transport"/>
    <property type="evidence" value="ECO:0007669"/>
    <property type="project" value="UniProtKB-KW"/>
</dbReference>
<keyword evidence="7" id="KW-0406">Ion transport</keyword>
<dbReference type="EMBL" id="JACIIZ010000011">
    <property type="protein sequence ID" value="MBB6253279.1"/>
    <property type="molecule type" value="Genomic_DNA"/>
</dbReference>
<feature type="chain" id="PRO_5031201668" evidence="13">
    <location>
        <begin position="26"/>
        <end position="763"/>
    </location>
</feature>
<dbReference type="GO" id="GO:0009279">
    <property type="term" value="C:cell outer membrane"/>
    <property type="evidence" value="ECO:0007669"/>
    <property type="project" value="UniProtKB-SubCell"/>
</dbReference>
<evidence type="ECO:0000256" key="4">
    <source>
        <dbReference type="ARBA" id="ARBA00022496"/>
    </source>
</evidence>
<dbReference type="InterPro" id="IPR012910">
    <property type="entry name" value="Plug_dom"/>
</dbReference>
<protein>
    <submittedName>
        <fullName evidence="16">Iron complex outermembrane receptor protein</fullName>
    </submittedName>
</protein>
<keyword evidence="8 12" id="KW-0798">TonB box</keyword>
<evidence type="ECO:0000256" key="13">
    <source>
        <dbReference type="SAM" id="SignalP"/>
    </source>
</evidence>
<comment type="subcellular location">
    <subcellularLocation>
        <location evidence="1 11">Cell outer membrane</location>
        <topology evidence="1 11">Multi-pass membrane protein</topology>
    </subcellularLocation>
</comment>